<protein>
    <submittedName>
        <fullName evidence="1">Uncharacterized protein</fullName>
    </submittedName>
</protein>
<keyword evidence="2" id="KW-1185">Reference proteome</keyword>
<gene>
    <name evidence="1" type="ORF">ABID21_001869</name>
</gene>
<dbReference type="EMBL" id="JBEPLJ010000006">
    <property type="protein sequence ID" value="MET3585760.1"/>
    <property type="molecule type" value="Genomic_DNA"/>
</dbReference>
<organism evidence="1 2">
    <name type="scientific">Pseudorhizobium tarimense</name>
    <dbReference type="NCBI Taxonomy" id="1079109"/>
    <lineage>
        <taxon>Bacteria</taxon>
        <taxon>Pseudomonadati</taxon>
        <taxon>Pseudomonadota</taxon>
        <taxon>Alphaproteobacteria</taxon>
        <taxon>Hyphomicrobiales</taxon>
        <taxon>Rhizobiaceae</taxon>
        <taxon>Rhizobium/Agrobacterium group</taxon>
        <taxon>Pseudorhizobium</taxon>
    </lineage>
</organism>
<dbReference type="RefSeq" id="WP_247243687.1">
    <property type="nucleotide sequence ID" value="NZ_JALJRA010000006.1"/>
</dbReference>
<name>A0ABV2H5D9_9HYPH</name>
<reference evidence="1 2" key="1">
    <citation type="submission" date="2024-06" db="EMBL/GenBank/DDBJ databases">
        <title>Genomic Encyclopedia of Type Strains, Phase IV (KMG-IV): sequencing the most valuable type-strain genomes for metagenomic binning, comparative biology and taxonomic classification.</title>
        <authorList>
            <person name="Goeker M."/>
        </authorList>
    </citation>
    <scope>NUCLEOTIDE SEQUENCE [LARGE SCALE GENOMIC DNA]</scope>
    <source>
        <strain evidence="1 2">DSM 105042</strain>
    </source>
</reference>
<sequence>MTNNIKALPMDTAPKDNTLVRLLVDYSGEGEHPLEDAVQAWTIGFSNFEDSEIDEWQFAGWSWSQDCFCEGQGRVIGWAPFHPEGRLYDGAAPMADGGDTPMTAAEEVLAWLLVEKIGVPDDVSYTPDQAQKIIADRLAQTQPPVSRERGVWSLWTSCG</sequence>
<comment type="caution">
    <text evidence="1">The sequence shown here is derived from an EMBL/GenBank/DDBJ whole genome shotgun (WGS) entry which is preliminary data.</text>
</comment>
<dbReference type="Proteomes" id="UP001549031">
    <property type="component" value="Unassembled WGS sequence"/>
</dbReference>
<evidence type="ECO:0000313" key="2">
    <source>
        <dbReference type="Proteomes" id="UP001549031"/>
    </source>
</evidence>
<evidence type="ECO:0000313" key="1">
    <source>
        <dbReference type="EMBL" id="MET3585760.1"/>
    </source>
</evidence>
<accession>A0ABV2H5D9</accession>
<proteinExistence type="predicted"/>